<dbReference type="EC" id="2.7.13.3" evidence="2"/>
<dbReference type="RefSeq" id="WP_220206774.1">
    <property type="nucleotide sequence ID" value="NZ_BNJK01000001.1"/>
</dbReference>
<comment type="caution">
    <text evidence="10">The sequence shown here is derived from an EMBL/GenBank/DDBJ whole genome shotgun (WGS) entry which is preliminary data.</text>
</comment>
<dbReference type="SUPFAM" id="SSF55874">
    <property type="entry name" value="ATPase domain of HSP90 chaperone/DNA topoisomerase II/histidine kinase"/>
    <property type="match status" value="1"/>
</dbReference>
<evidence type="ECO:0000256" key="5">
    <source>
        <dbReference type="ARBA" id="ARBA00022777"/>
    </source>
</evidence>
<dbReference type="Gene3D" id="3.30.450.20">
    <property type="entry name" value="PAS domain"/>
    <property type="match status" value="3"/>
</dbReference>
<protein>
    <recommendedName>
        <fullName evidence="2">histidine kinase</fullName>
        <ecNumber evidence="2">2.7.13.3</ecNumber>
    </recommendedName>
</protein>
<dbReference type="Pfam" id="PF08448">
    <property type="entry name" value="PAS_4"/>
    <property type="match status" value="1"/>
</dbReference>
<dbReference type="PRINTS" id="PR00344">
    <property type="entry name" value="BCTRLSENSOR"/>
</dbReference>
<dbReference type="Gene3D" id="1.10.287.130">
    <property type="match status" value="1"/>
</dbReference>
<evidence type="ECO:0000256" key="1">
    <source>
        <dbReference type="ARBA" id="ARBA00000085"/>
    </source>
</evidence>
<dbReference type="CDD" id="cd00082">
    <property type="entry name" value="HisKA"/>
    <property type="match status" value="1"/>
</dbReference>
<dbReference type="Proteomes" id="UP000597444">
    <property type="component" value="Unassembled WGS sequence"/>
</dbReference>
<proteinExistence type="predicted"/>
<accession>A0A8J3IKG2</accession>
<organism evidence="10 11">
    <name type="scientific">Reticulibacter mediterranei</name>
    <dbReference type="NCBI Taxonomy" id="2778369"/>
    <lineage>
        <taxon>Bacteria</taxon>
        <taxon>Bacillati</taxon>
        <taxon>Chloroflexota</taxon>
        <taxon>Ktedonobacteria</taxon>
        <taxon>Ktedonobacterales</taxon>
        <taxon>Reticulibacteraceae</taxon>
        <taxon>Reticulibacter</taxon>
    </lineage>
</organism>
<dbReference type="Pfam" id="PF02518">
    <property type="entry name" value="HATPase_c"/>
    <property type="match status" value="1"/>
</dbReference>
<keyword evidence="4" id="KW-0808">Transferase</keyword>
<evidence type="ECO:0000313" key="11">
    <source>
        <dbReference type="Proteomes" id="UP000597444"/>
    </source>
</evidence>
<reference evidence="10" key="1">
    <citation type="submission" date="2020-10" db="EMBL/GenBank/DDBJ databases">
        <title>Taxonomic study of unclassified bacteria belonging to the class Ktedonobacteria.</title>
        <authorList>
            <person name="Yabe S."/>
            <person name="Wang C.M."/>
            <person name="Zheng Y."/>
            <person name="Sakai Y."/>
            <person name="Cavaletti L."/>
            <person name="Monciardini P."/>
            <person name="Donadio S."/>
        </authorList>
    </citation>
    <scope>NUCLEOTIDE SEQUENCE</scope>
    <source>
        <strain evidence="10">ID150040</strain>
    </source>
</reference>
<dbReference type="InterPro" id="IPR005467">
    <property type="entry name" value="His_kinase_dom"/>
</dbReference>
<dbReference type="GO" id="GO:0005886">
    <property type="term" value="C:plasma membrane"/>
    <property type="evidence" value="ECO:0007669"/>
    <property type="project" value="TreeGrafter"/>
</dbReference>
<sequence length="939" mass="104502">MVMQPGQVVQPEYVFEHVSIGIAMLDASDLRIRYINPYLKSLLEEPWSYQDVIGYNVDNMISPPVLKVARPILEHVAATGERIEHAEVPYEGFLQSRGRTYWRVAIERIPALPPLAHSQEERANGPALLITIEDVTETVRARIYQNAIHHISAVISSPTALPQVLDRILQAIQEMVGATRCAVILADQPSTDAHIPGYEEPQQLPAEPARSARIVAYKGLWTQDWHPPVTERTLLGRAEQAGHALIITDTRLAPEIDLPLLDDEGKSTRPGSVLCVPIFEPYHAVDQRAVKDAAQETTHKQAVLGTIEVYHRRTRGYPAEEVRLLERFTLQAGLAIHNARLFRSVDRWARAASRQAHQKENMMQAIPDGVVIYDPRWRVADANHAARQLFGWTDDIIGKPIAQALAQSGTILLADFMHVPDLAIELERRALEGQIDEFKIISTHGQASTLRCSYTPIRDDFGDIFAFIIVYHDVTEEVAARERIEAQVIARTAELAQRNEALQQTRAEQELTNARLALLLERLPSGVILVNAEDNTISIINEHAAHLLCRMGAPGEEAQDHQDGAIQRYIGLNSETIFSAIPLYGISGAHVPYEERPLYRALKNGEASEAEMQALTTDGQTLHLLANAAPVRTAGGTVSSAVLVLHDITTMKTLERAREDFFTTMAHELKTPLANIRAHLSALLARDLQWSVEEQYDFLQTADEQVDRLVGMVNHFLDASRVEAGALRLEHEAIIIPEMLEDLQDRLEALISSSQRELQIESSPHLPAVLGDYELIINVLTNLLSNAFRYAPEGDSVLLEARTVFEPDGKTPTGVTLSVTDRGPGMTEEQQKEVFMRFSTFAALNRPALDRPGQPAVERRRGTARWSPATGLGLYISRGIVEAHGSQFMLKSSPGQGASFSFTLPIYTEERGRKKHQRDREATPITSEPVRGLDDDHNG</sequence>
<dbReference type="CDD" id="cd00130">
    <property type="entry name" value="PAS"/>
    <property type="match status" value="1"/>
</dbReference>
<evidence type="ECO:0000256" key="2">
    <source>
        <dbReference type="ARBA" id="ARBA00012438"/>
    </source>
</evidence>
<dbReference type="InterPro" id="IPR036890">
    <property type="entry name" value="HATPase_C_sf"/>
</dbReference>
<comment type="catalytic activity">
    <reaction evidence="1">
        <text>ATP + protein L-histidine = ADP + protein N-phospho-L-histidine.</text>
        <dbReference type="EC" id="2.7.13.3"/>
    </reaction>
</comment>
<dbReference type="InterPro" id="IPR035965">
    <property type="entry name" value="PAS-like_dom_sf"/>
</dbReference>
<evidence type="ECO:0000259" key="8">
    <source>
        <dbReference type="PROSITE" id="PS50109"/>
    </source>
</evidence>
<dbReference type="SUPFAM" id="SSF55781">
    <property type="entry name" value="GAF domain-like"/>
    <property type="match status" value="1"/>
</dbReference>
<dbReference type="SUPFAM" id="SSF47384">
    <property type="entry name" value="Homodimeric domain of signal transducing histidine kinase"/>
    <property type="match status" value="1"/>
</dbReference>
<dbReference type="Pfam" id="PF01590">
    <property type="entry name" value="GAF"/>
    <property type="match status" value="1"/>
</dbReference>
<dbReference type="SMART" id="SM00388">
    <property type="entry name" value="HisKA"/>
    <property type="match status" value="1"/>
</dbReference>
<feature type="compositionally biased region" description="Basic and acidic residues" evidence="7">
    <location>
        <begin position="910"/>
        <end position="922"/>
    </location>
</feature>
<dbReference type="InterPro" id="IPR003661">
    <property type="entry name" value="HisK_dim/P_dom"/>
</dbReference>
<dbReference type="Pfam" id="PF13426">
    <property type="entry name" value="PAS_9"/>
    <property type="match status" value="1"/>
</dbReference>
<evidence type="ECO:0000256" key="4">
    <source>
        <dbReference type="ARBA" id="ARBA00022679"/>
    </source>
</evidence>
<dbReference type="PANTHER" id="PTHR43047:SF72">
    <property type="entry name" value="OSMOSENSING HISTIDINE PROTEIN KINASE SLN1"/>
    <property type="match status" value="1"/>
</dbReference>
<feature type="region of interest" description="Disordered" evidence="7">
    <location>
        <begin position="910"/>
        <end position="939"/>
    </location>
</feature>
<dbReference type="SMART" id="SM00065">
    <property type="entry name" value="GAF"/>
    <property type="match status" value="1"/>
</dbReference>
<dbReference type="GO" id="GO:0009927">
    <property type="term" value="F:histidine phosphotransfer kinase activity"/>
    <property type="evidence" value="ECO:0007669"/>
    <property type="project" value="TreeGrafter"/>
</dbReference>
<dbReference type="SMART" id="SM00387">
    <property type="entry name" value="HATPase_c"/>
    <property type="match status" value="1"/>
</dbReference>
<dbReference type="NCBIfam" id="TIGR00229">
    <property type="entry name" value="sensory_box"/>
    <property type="match status" value="1"/>
</dbReference>
<dbReference type="InterPro" id="IPR000700">
    <property type="entry name" value="PAS-assoc_C"/>
</dbReference>
<feature type="domain" description="PAC" evidence="9">
    <location>
        <begin position="608"/>
        <end position="660"/>
    </location>
</feature>
<dbReference type="InterPro" id="IPR000014">
    <property type="entry name" value="PAS"/>
</dbReference>
<evidence type="ECO:0000256" key="3">
    <source>
        <dbReference type="ARBA" id="ARBA00022553"/>
    </source>
</evidence>
<dbReference type="AlphaFoldDB" id="A0A8J3IKG2"/>
<dbReference type="Pfam" id="PF13188">
    <property type="entry name" value="PAS_8"/>
    <property type="match status" value="1"/>
</dbReference>
<feature type="domain" description="PAC" evidence="9">
    <location>
        <begin position="434"/>
        <end position="486"/>
    </location>
</feature>
<evidence type="ECO:0000256" key="6">
    <source>
        <dbReference type="ARBA" id="ARBA00023012"/>
    </source>
</evidence>
<dbReference type="InterPro" id="IPR013656">
    <property type="entry name" value="PAS_4"/>
</dbReference>
<dbReference type="InterPro" id="IPR003594">
    <property type="entry name" value="HATPase_dom"/>
</dbReference>
<dbReference type="InterPro" id="IPR003018">
    <property type="entry name" value="GAF"/>
</dbReference>
<dbReference type="InterPro" id="IPR029016">
    <property type="entry name" value="GAF-like_dom_sf"/>
</dbReference>
<evidence type="ECO:0000259" key="9">
    <source>
        <dbReference type="PROSITE" id="PS50113"/>
    </source>
</evidence>
<dbReference type="PROSITE" id="PS50109">
    <property type="entry name" value="HIS_KIN"/>
    <property type="match status" value="1"/>
</dbReference>
<feature type="domain" description="Histidine kinase" evidence="8">
    <location>
        <begin position="664"/>
        <end position="908"/>
    </location>
</feature>
<dbReference type="Gene3D" id="3.30.565.10">
    <property type="entry name" value="Histidine kinase-like ATPase, C-terminal domain"/>
    <property type="match status" value="1"/>
</dbReference>
<dbReference type="SMART" id="SM00091">
    <property type="entry name" value="PAS"/>
    <property type="match status" value="3"/>
</dbReference>
<dbReference type="InterPro" id="IPR036097">
    <property type="entry name" value="HisK_dim/P_sf"/>
</dbReference>
<keyword evidence="11" id="KW-1185">Reference proteome</keyword>
<gene>
    <name evidence="10" type="ORF">KSF_061790</name>
</gene>
<name>A0A8J3IKG2_9CHLR</name>
<keyword evidence="3" id="KW-0597">Phosphoprotein</keyword>
<dbReference type="EMBL" id="BNJK01000001">
    <property type="protein sequence ID" value="GHO96131.1"/>
    <property type="molecule type" value="Genomic_DNA"/>
</dbReference>
<dbReference type="Pfam" id="PF00512">
    <property type="entry name" value="HisKA"/>
    <property type="match status" value="1"/>
</dbReference>
<dbReference type="PANTHER" id="PTHR43047">
    <property type="entry name" value="TWO-COMPONENT HISTIDINE PROTEIN KINASE"/>
    <property type="match status" value="1"/>
</dbReference>
<dbReference type="GO" id="GO:0000155">
    <property type="term" value="F:phosphorelay sensor kinase activity"/>
    <property type="evidence" value="ECO:0007669"/>
    <property type="project" value="InterPro"/>
</dbReference>
<dbReference type="SUPFAM" id="SSF55785">
    <property type="entry name" value="PYP-like sensor domain (PAS domain)"/>
    <property type="match status" value="3"/>
</dbReference>
<dbReference type="Gene3D" id="3.30.450.40">
    <property type="match status" value="1"/>
</dbReference>
<dbReference type="PROSITE" id="PS50113">
    <property type="entry name" value="PAC"/>
    <property type="match status" value="2"/>
</dbReference>
<evidence type="ECO:0000256" key="7">
    <source>
        <dbReference type="SAM" id="MobiDB-lite"/>
    </source>
</evidence>
<evidence type="ECO:0000313" key="10">
    <source>
        <dbReference type="EMBL" id="GHO96131.1"/>
    </source>
</evidence>
<keyword evidence="6" id="KW-0902">Two-component regulatory system</keyword>
<dbReference type="InterPro" id="IPR004358">
    <property type="entry name" value="Sig_transdc_His_kin-like_C"/>
</dbReference>
<keyword evidence="5" id="KW-0418">Kinase</keyword>